<dbReference type="Proteomes" id="UP000282957">
    <property type="component" value="Unassembled WGS sequence"/>
</dbReference>
<dbReference type="SUPFAM" id="SSF55729">
    <property type="entry name" value="Acyl-CoA N-acyltransferases (Nat)"/>
    <property type="match status" value="1"/>
</dbReference>
<sequence>MNFRPFTAGDIPAAHALSQSVGWPHRLEDWSLMAGCGEGLALGDLSACALFWRMGEAAASIGLVMVDPARQGQGIGRRLMQAVLEPLAGCSVSLVSTRAGEPLYRSLGFEPSHRQRQHQGVALETAPLAATCPGDLDSALALDMAAHGAGRAPVLRALWPVSQAVMLADGSGYALRRPFGKGEVIGPVIAPDLAGAQALIAALLRPGAYTRLDILADDALSAWLTGLGLPMTSEPQAMRLGRALPRRGVFALASQAFG</sequence>
<name>A0A437ME08_9PROT</name>
<dbReference type="Gene3D" id="3.40.630.30">
    <property type="match status" value="1"/>
</dbReference>
<dbReference type="Gene3D" id="3.40.630.90">
    <property type="match status" value="1"/>
</dbReference>
<evidence type="ECO:0000259" key="1">
    <source>
        <dbReference type="PROSITE" id="PS51186"/>
    </source>
</evidence>
<dbReference type="CDD" id="cd04301">
    <property type="entry name" value="NAT_SF"/>
    <property type="match status" value="1"/>
</dbReference>
<dbReference type="EMBL" id="SACL01000004">
    <property type="protein sequence ID" value="RVT95891.1"/>
    <property type="molecule type" value="Genomic_DNA"/>
</dbReference>
<protein>
    <submittedName>
        <fullName evidence="2">N-acetyltransferase</fullName>
    </submittedName>
</protein>
<keyword evidence="2" id="KW-0808">Transferase</keyword>
<dbReference type="PANTHER" id="PTHR47237:SF2">
    <property type="entry name" value="BLL4206 PROTEIN"/>
    <property type="match status" value="1"/>
</dbReference>
<dbReference type="PROSITE" id="PS51186">
    <property type="entry name" value="GNAT"/>
    <property type="match status" value="1"/>
</dbReference>
<dbReference type="OrthoDB" id="8453373at2"/>
<organism evidence="2 3">
    <name type="scientific">Rhodovarius crocodyli</name>
    <dbReference type="NCBI Taxonomy" id="1979269"/>
    <lineage>
        <taxon>Bacteria</taxon>
        <taxon>Pseudomonadati</taxon>
        <taxon>Pseudomonadota</taxon>
        <taxon>Alphaproteobacteria</taxon>
        <taxon>Acetobacterales</taxon>
        <taxon>Roseomonadaceae</taxon>
        <taxon>Rhodovarius</taxon>
    </lineage>
</organism>
<dbReference type="InterPro" id="IPR016181">
    <property type="entry name" value="Acyl_CoA_acyltransferase"/>
</dbReference>
<keyword evidence="3" id="KW-1185">Reference proteome</keyword>
<dbReference type="InterPro" id="IPR000182">
    <property type="entry name" value="GNAT_dom"/>
</dbReference>
<feature type="domain" description="N-acetyltransferase" evidence="1">
    <location>
        <begin position="1"/>
        <end position="133"/>
    </location>
</feature>
<accession>A0A437ME08</accession>
<dbReference type="Pfam" id="PF18014">
    <property type="entry name" value="Acetyltransf_18"/>
    <property type="match status" value="1"/>
</dbReference>
<reference evidence="2 3" key="1">
    <citation type="submission" date="2019-01" db="EMBL/GenBank/DDBJ databases">
        <authorList>
            <person name="Chen W.-M."/>
        </authorList>
    </citation>
    <scope>NUCLEOTIDE SEQUENCE [LARGE SCALE GENOMIC DNA]</scope>
    <source>
        <strain evidence="2 3">CCP-6</strain>
    </source>
</reference>
<evidence type="ECO:0000313" key="2">
    <source>
        <dbReference type="EMBL" id="RVT95891.1"/>
    </source>
</evidence>
<dbReference type="GO" id="GO:0016747">
    <property type="term" value="F:acyltransferase activity, transferring groups other than amino-acyl groups"/>
    <property type="evidence" value="ECO:0007669"/>
    <property type="project" value="InterPro"/>
</dbReference>
<dbReference type="InterPro" id="IPR041496">
    <property type="entry name" value="YitH/HolE_GNAT"/>
</dbReference>
<dbReference type="Pfam" id="PF13508">
    <property type="entry name" value="Acetyltransf_7"/>
    <property type="match status" value="1"/>
</dbReference>
<evidence type="ECO:0000313" key="3">
    <source>
        <dbReference type="Proteomes" id="UP000282957"/>
    </source>
</evidence>
<dbReference type="RefSeq" id="WP_127787826.1">
    <property type="nucleotide sequence ID" value="NZ_SACL01000004.1"/>
</dbReference>
<comment type="caution">
    <text evidence="2">The sequence shown here is derived from an EMBL/GenBank/DDBJ whole genome shotgun (WGS) entry which is preliminary data.</text>
</comment>
<proteinExistence type="predicted"/>
<dbReference type="AlphaFoldDB" id="A0A437ME08"/>
<dbReference type="PANTHER" id="PTHR47237">
    <property type="entry name" value="SLL0310 PROTEIN"/>
    <property type="match status" value="1"/>
</dbReference>
<gene>
    <name evidence="2" type="ORF">EOD42_12180</name>
</gene>
<dbReference type="InterPro" id="IPR052729">
    <property type="entry name" value="Acyl/Acetyltrans_Enzymes"/>
</dbReference>